<feature type="transmembrane region" description="Helical" evidence="6">
    <location>
        <begin position="108"/>
        <end position="129"/>
    </location>
</feature>
<dbReference type="InterPro" id="IPR003825">
    <property type="entry name" value="Colicin-V_CvpA"/>
</dbReference>
<feature type="region of interest" description="Disordered" evidence="5">
    <location>
        <begin position="180"/>
        <end position="204"/>
    </location>
</feature>
<dbReference type="PANTHER" id="PTHR36926:SF1">
    <property type="entry name" value="COLICIN V PRODUCTION PROTEIN"/>
    <property type="match status" value="1"/>
</dbReference>
<dbReference type="InterPro" id="IPR052719">
    <property type="entry name" value="CvpA-like"/>
</dbReference>
<evidence type="ECO:0000256" key="5">
    <source>
        <dbReference type="SAM" id="MobiDB-lite"/>
    </source>
</evidence>
<evidence type="ECO:0000256" key="6">
    <source>
        <dbReference type="SAM" id="Phobius"/>
    </source>
</evidence>
<feature type="transmembrane region" description="Helical" evidence="6">
    <location>
        <begin position="6"/>
        <end position="23"/>
    </location>
</feature>
<evidence type="ECO:0000256" key="2">
    <source>
        <dbReference type="ARBA" id="ARBA00022692"/>
    </source>
</evidence>
<comment type="caution">
    <text evidence="7">The sequence shown here is derived from an EMBL/GenBank/DDBJ whole genome shotgun (WGS) entry which is preliminary data.</text>
</comment>
<organism evidence="7 8">
    <name type="scientific">Modicisalibacter zincidurans</name>
    <dbReference type="NCBI Taxonomy" id="1178777"/>
    <lineage>
        <taxon>Bacteria</taxon>
        <taxon>Pseudomonadati</taxon>
        <taxon>Pseudomonadota</taxon>
        <taxon>Gammaproteobacteria</taxon>
        <taxon>Oceanospirillales</taxon>
        <taxon>Halomonadaceae</taxon>
        <taxon>Modicisalibacter</taxon>
    </lineage>
</organism>
<sequence>MTFTWLDWLFLAVLAASMLAGFLRGLVREALGLGAWIVALLASRWLAPPLAERLGGWIDSPDVRLVVAFVAVIFVVILLCGLVIRGVQAAIEWVGMGFFNRLAGAGFGILRGGAILVLATVLISLTPLMQLQSWQQAQLRPTFENLRDWAVARFVDWQQRNPEKLDGIRSLSLPVDVSNPGSADSGAFSRVPERSNAAGPLQTR</sequence>
<feature type="transmembrane region" description="Helical" evidence="6">
    <location>
        <begin position="67"/>
        <end position="87"/>
    </location>
</feature>
<comment type="subcellular location">
    <subcellularLocation>
        <location evidence="1">Membrane</location>
        <topology evidence="1">Multi-pass membrane protein</topology>
    </subcellularLocation>
</comment>
<evidence type="ECO:0000256" key="3">
    <source>
        <dbReference type="ARBA" id="ARBA00022989"/>
    </source>
</evidence>
<protein>
    <recommendedName>
        <fullName evidence="9">CvpA family protein</fullName>
    </recommendedName>
</protein>
<proteinExistence type="predicted"/>
<feature type="transmembrane region" description="Helical" evidence="6">
    <location>
        <begin position="30"/>
        <end position="47"/>
    </location>
</feature>
<evidence type="ECO:0000256" key="1">
    <source>
        <dbReference type="ARBA" id="ARBA00004141"/>
    </source>
</evidence>
<evidence type="ECO:0000313" key="7">
    <source>
        <dbReference type="EMBL" id="GAA5179625.1"/>
    </source>
</evidence>
<name>A0ABP9RLG7_9GAMM</name>
<dbReference type="EMBL" id="BAABKI010000052">
    <property type="protein sequence ID" value="GAA5179625.1"/>
    <property type="molecule type" value="Genomic_DNA"/>
</dbReference>
<keyword evidence="3 6" id="KW-1133">Transmembrane helix</keyword>
<keyword evidence="8" id="KW-1185">Reference proteome</keyword>
<evidence type="ECO:0008006" key="9">
    <source>
        <dbReference type="Google" id="ProtNLM"/>
    </source>
</evidence>
<accession>A0ABP9RLG7</accession>
<gene>
    <name evidence="7" type="ORF">GCM10023342_31800</name>
</gene>
<evidence type="ECO:0000313" key="8">
    <source>
        <dbReference type="Proteomes" id="UP001500074"/>
    </source>
</evidence>
<keyword evidence="4 6" id="KW-0472">Membrane</keyword>
<dbReference type="Proteomes" id="UP001500074">
    <property type="component" value="Unassembled WGS sequence"/>
</dbReference>
<evidence type="ECO:0000256" key="4">
    <source>
        <dbReference type="ARBA" id="ARBA00023136"/>
    </source>
</evidence>
<dbReference type="Pfam" id="PF02674">
    <property type="entry name" value="Colicin_V"/>
    <property type="match status" value="1"/>
</dbReference>
<dbReference type="RefSeq" id="WP_035575342.1">
    <property type="nucleotide sequence ID" value="NZ_BAABKI010000052.1"/>
</dbReference>
<dbReference type="PANTHER" id="PTHR36926">
    <property type="entry name" value="COLICIN V PRODUCTION PROTEIN"/>
    <property type="match status" value="1"/>
</dbReference>
<keyword evidence="2 6" id="KW-0812">Transmembrane</keyword>
<reference evidence="8" key="1">
    <citation type="journal article" date="2019" name="Int. J. Syst. Evol. Microbiol.">
        <title>The Global Catalogue of Microorganisms (GCM) 10K type strain sequencing project: providing services to taxonomists for standard genome sequencing and annotation.</title>
        <authorList>
            <consortium name="The Broad Institute Genomics Platform"/>
            <consortium name="The Broad Institute Genome Sequencing Center for Infectious Disease"/>
            <person name="Wu L."/>
            <person name="Ma J."/>
        </authorList>
    </citation>
    <scope>NUCLEOTIDE SEQUENCE [LARGE SCALE GENOMIC DNA]</scope>
    <source>
        <strain evidence="8">JCM 18472</strain>
    </source>
</reference>